<dbReference type="EMBL" id="VSDO01000003">
    <property type="protein sequence ID" value="TYA12006.1"/>
    <property type="molecule type" value="Genomic_DNA"/>
</dbReference>
<gene>
    <name evidence="3" type="ORF">FRY98_14800</name>
</gene>
<protein>
    <submittedName>
        <fullName evidence="3">Serine hydrolase</fullName>
    </submittedName>
</protein>
<sequence>MKLNFESFRWDEAYINKINHSGGLRLFILVLVVAIVILALLLFAGLAKYLKKKDAQKTEQDVLKFIANHPERVSMHVIENGEETVSYGADRKRPLASVVKLVIAAEFAEQAAEGRILAEERVHLRNLERFYIPGTDGNAHPEWLESLGDISAAEATVPLLEVARGMIRFSSNANTEYLLEKLGLDRVNRRIGLLGFKEHDPVYPISSSMLSYSYLMETRELTHRQVLDVMKRFSYEDMADLAKDIFVRISQDSAWLQRLSRTRSPLAAQRIWSAKLPGATAREYAHLLRSIQRGDLLSPRAAEIMLDLLGRPQSPDSPFQALGGKGGSTLTILNQALYCEDASGNQTQLAVFIHDPDGMELLWLNHKLDLFLREYLTNRSFKEEVNRTLK</sequence>
<proteinExistence type="predicted"/>
<dbReference type="OrthoDB" id="975092at2"/>
<dbReference type="AlphaFoldDB" id="A0A5D0CPX9"/>
<dbReference type="SUPFAM" id="SSF56601">
    <property type="entry name" value="beta-lactamase/transpeptidase-like"/>
    <property type="match status" value="1"/>
</dbReference>
<evidence type="ECO:0000313" key="4">
    <source>
        <dbReference type="Proteomes" id="UP000325218"/>
    </source>
</evidence>
<accession>A0A5D0CPX9</accession>
<keyword evidence="1" id="KW-1133">Transmembrane helix</keyword>
<keyword evidence="1" id="KW-0472">Membrane</keyword>
<dbReference type="GO" id="GO:0008800">
    <property type="term" value="F:beta-lactamase activity"/>
    <property type="evidence" value="ECO:0007669"/>
    <property type="project" value="InterPro"/>
</dbReference>
<dbReference type="GO" id="GO:0030655">
    <property type="term" value="P:beta-lactam antibiotic catabolic process"/>
    <property type="evidence" value="ECO:0007669"/>
    <property type="project" value="InterPro"/>
</dbReference>
<keyword evidence="4" id="KW-1185">Reference proteome</keyword>
<dbReference type="Gene3D" id="3.40.710.10">
    <property type="entry name" value="DD-peptidase/beta-lactamase superfamily"/>
    <property type="match status" value="1"/>
</dbReference>
<comment type="caution">
    <text evidence="3">The sequence shown here is derived from an EMBL/GenBank/DDBJ whole genome shotgun (WGS) entry which is preliminary data.</text>
</comment>
<organism evidence="3 4">
    <name type="scientific">Paenibacillus faecis</name>
    <dbReference type="NCBI Taxonomy" id="862114"/>
    <lineage>
        <taxon>Bacteria</taxon>
        <taxon>Bacillati</taxon>
        <taxon>Bacillota</taxon>
        <taxon>Bacilli</taxon>
        <taxon>Bacillales</taxon>
        <taxon>Paenibacillaceae</taxon>
        <taxon>Paenibacillus</taxon>
    </lineage>
</organism>
<feature type="transmembrane region" description="Helical" evidence="1">
    <location>
        <begin position="26"/>
        <end position="47"/>
    </location>
</feature>
<dbReference type="InterPro" id="IPR000871">
    <property type="entry name" value="Beta-lactam_class-A"/>
</dbReference>
<name>A0A5D0CPX9_9BACL</name>
<keyword evidence="3" id="KW-0378">Hydrolase</keyword>
<keyword evidence="1" id="KW-0812">Transmembrane</keyword>
<feature type="domain" description="Beta-lactamase class A catalytic" evidence="2">
    <location>
        <begin position="75"/>
        <end position="315"/>
    </location>
</feature>
<evidence type="ECO:0000313" key="3">
    <source>
        <dbReference type="EMBL" id="TYA12006.1"/>
    </source>
</evidence>
<evidence type="ECO:0000259" key="2">
    <source>
        <dbReference type="Pfam" id="PF13354"/>
    </source>
</evidence>
<dbReference type="InterPro" id="IPR012338">
    <property type="entry name" value="Beta-lactam/transpept-like"/>
</dbReference>
<dbReference type="PANTHER" id="PTHR35333">
    <property type="entry name" value="BETA-LACTAMASE"/>
    <property type="match status" value="1"/>
</dbReference>
<dbReference type="PANTHER" id="PTHR35333:SF3">
    <property type="entry name" value="BETA-LACTAMASE-TYPE TRANSPEPTIDASE FOLD CONTAINING PROTEIN"/>
    <property type="match status" value="1"/>
</dbReference>
<dbReference type="InterPro" id="IPR045155">
    <property type="entry name" value="Beta-lactam_cat"/>
</dbReference>
<dbReference type="GO" id="GO:0046677">
    <property type="term" value="P:response to antibiotic"/>
    <property type="evidence" value="ECO:0007669"/>
    <property type="project" value="InterPro"/>
</dbReference>
<dbReference type="Pfam" id="PF13354">
    <property type="entry name" value="Beta-lactamase2"/>
    <property type="match status" value="1"/>
</dbReference>
<evidence type="ECO:0000256" key="1">
    <source>
        <dbReference type="SAM" id="Phobius"/>
    </source>
</evidence>
<dbReference type="Proteomes" id="UP000325218">
    <property type="component" value="Unassembled WGS sequence"/>
</dbReference>
<reference evidence="3 4" key="1">
    <citation type="submission" date="2019-08" db="EMBL/GenBank/DDBJ databases">
        <title>Genome sequencing of Paenibacillus faecis DSM 23593(T).</title>
        <authorList>
            <person name="Kook J.-K."/>
            <person name="Park S.-N."/>
            <person name="Lim Y.K."/>
        </authorList>
    </citation>
    <scope>NUCLEOTIDE SEQUENCE [LARGE SCALE GENOMIC DNA]</scope>
    <source>
        <strain evidence="3 4">DSM 23593</strain>
    </source>
</reference>